<keyword evidence="3" id="KW-1185">Reference proteome</keyword>
<feature type="region of interest" description="Disordered" evidence="1">
    <location>
        <begin position="65"/>
        <end position="85"/>
    </location>
</feature>
<evidence type="ECO:0000313" key="3">
    <source>
        <dbReference type="Proteomes" id="UP000503339"/>
    </source>
</evidence>
<organism evidence="2 3">
    <name type="scientific">Mesorhizobium erdmanii</name>
    <dbReference type="NCBI Taxonomy" id="1777866"/>
    <lineage>
        <taxon>Bacteria</taxon>
        <taxon>Pseudomonadati</taxon>
        <taxon>Pseudomonadota</taxon>
        <taxon>Alphaproteobacteria</taxon>
        <taxon>Hyphomicrobiales</taxon>
        <taxon>Phyllobacteriaceae</taxon>
        <taxon>Mesorhizobium</taxon>
    </lineage>
</organism>
<protein>
    <submittedName>
        <fullName evidence="2">Uncharacterized protein</fullName>
    </submittedName>
</protein>
<evidence type="ECO:0000313" key="2">
    <source>
        <dbReference type="EMBL" id="QKC75565.1"/>
    </source>
</evidence>
<proteinExistence type="predicted"/>
<gene>
    <name evidence="2" type="ORF">EB233_08450</name>
</gene>
<dbReference type="Proteomes" id="UP000503339">
    <property type="component" value="Chromosome"/>
</dbReference>
<feature type="compositionally biased region" description="Polar residues" evidence="1">
    <location>
        <begin position="76"/>
        <end position="85"/>
    </location>
</feature>
<dbReference type="KEGG" id="merd:EB233_08450"/>
<reference evidence="2 3" key="1">
    <citation type="submission" date="2018-10" db="EMBL/GenBank/DDBJ databases">
        <authorList>
            <person name="Perry B.J."/>
            <person name="Sullivan J.T."/>
            <person name="Murphy R.J.T."/>
            <person name="Ramsay J.P."/>
            <person name="Ronson C.W."/>
        </authorList>
    </citation>
    <scope>NUCLEOTIDE SEQUENCE [LARGE SCALE GENOMIC DNA]</scope>
    <source>
        <strain evidence="2 3">NZP2014</strain>
    </source>
</reference>
<name>A0A6M7UEB9_9HYPH</name>
<dbReference type="RefSeq" id="WP_064992373.1">
    <property type="nucleotide sequence ID" value="NZ_CP033361.1"/>
</dbReference>
<sequence>MYLVFWFGTEFPLPGRSDGQALPSDTEALETMLRNDITPRLQDKMAIIVLDVSRPAAMVAAQARRDQKIAKRKNRPGQTGTVIDL</sequence>
<dbReference type="EMBL" id="CP033361">
    <property type="protein sequence ID" value="QKC75565.1"/>
    <property type="molecule type" value="Genomic_DNA"/>
</dbReference>
<accession>A0A6M7UEB9</accession>
<evidence type="ECO:0000256" key="1">
    <source>
        <dbReference type="SAM" id="MobiDB-lite"/>
    </source>
</evidence>
<dbReference type="AlphaFoldDB" id="A0A6M7UEB9"/>